<dbReference type="InterPro" id="IPR058582">
    <property type="entry name" value="KH_NusA_2nd"/>
</dbReference>
<evidence type="ECO:0000259" key="8">
    <source>
        <dbReference type="Pfam" id="PF26594"/>
    </source>
</evidence>
<organism evidence="9 10">
    <name type="scientific">Streptosporangium vulgare</name>
    <dbReference type="NCBI Taxonomy" id="46190"/>
    <lineage>
        <taxon>Bacteria</taxon>
        <taxon>Bacillati</taxon>
        <taxon>Actinomycetota</taxon>
        <taxon>Actinomycetes</taxon>
        <taxon>Streptosporangiales</taxon>
        <taxon>Streptosporangiaceae</taxon>
        <taxon>Streptosporangium</taxon>
    </lineage>
</organism>
<keyword evidence="2" id="KW-0963">Cytoplasm</keyword>
<feature type="region of interest" description="Disordered" evidence="6">
    <location>
        <begin position="540"/>
        <end position="559"/>
    </location>
</feature>
<evidence type="ECO:0000256" key="6">
    <source>
        <dbReference type="SAM" id="MobiDB-lite"/>
    </source>
</evidence>
<gene>
    <name evidence="9" type="ORF">ACFFRH_35965</name>
</gene>
<dbReference type="PANTHER" id="PTHR22648:SF0">
    <property type="entry name" value="TRANSCRIPTION TERMINATION_ANTITERMINATION PROTEIN NUSA"/>
    <property type="match status" value="1"/>
</dbReference>
<dbReference type="EMBL" id="JBHMBS010000027">
    <property type="protein sequence ID" value="MFB9680902.1"/>
    <property type="molecule type" value="Genomic_DNA"/>
</dbReference>
<evidence type="ECO:0008006" key="11">
    <source>
        <dbReference type="Google" id="ProtNLM"/>
    </source>
</evidence>
<dbReference type="InterPro" id="IPR025249">
    <property type="entry name" value="TF_NusA_KH_1st"/>
</dbReference>
<keyword evidence="4" id="KW-0805">Transcription regulation</keyword>
<accession>A0ABV5TP49</accession>
<dbReference type="InterPro" id="IPR030842">
    <property type="entry name" value="TF_NusA_bacterial"/>
</dbReference>
<dbReference type="Pfam" id="PF13184">
    <property type="entry name" value="KH_NusA_1st"/>
    <property type="match status" value="1"/>
</dbReference>
<keyword evidence="3" id="KW-0694">RNA-binding</keyword>
<dbReference type="InterPro" id="IPR009019">
    <property type="entry name" value="KH_sf_prok-type"/>
</dbReference>
<dbReference type="Gene3D" id="3.30.300.20">
    <property type="match status" value="2"/>
</dbReference>
<evidence type="ECO:0000259" key="7">
    <source>
        <dbReference type="Pfam" id="PF13184"/>
    </source>
</evidence>
<dbReference type="InterPro" id="IPR015946">
    <property type="entry name" value="KH_dom-like_a/b"/>
</dbReference>
<proteinExistence type="predicted"/>
<dbReference type="PANTHER" id="PTHR22648">
    <property type="entry name" value="TRANSCRIPTION TERMINATION FACTOR NUSA"/>
    <property type="match status" value="1"/>
</dbReference>
<evidence type="ECO:0000313" key="10">
    <source>
        <dbReference type="Proteomes" id="UP001589610"/>
    </source>
</evidence>
<evidence type="ECO:0000256" key="2">
    <source>
        <dbReference type="ARBA" id="ARBA00022490"/>
    </source>
</evidence>
<keyword evidence="5" id="KW-0804">Transcription</keyword>
<keyword evidence="1" id="KW-0806">Transcription termination</keyword>
<evidence type="ECO:0000256" key="1">
    <source>
        <dbReference type="ARBA" id="ARBA00022472"/>
    </source>
</evidence>
<feature type="domain" description="Transcription factor NusA first KH" evidence="7">
    <location>
        <begin position="385"/>
        <end position="460"/>
    </location>
</feature>
<name>A0ABV5TP49_9ACTN</name>
<evidence type="ECO:0000313" key="9">
    <source>
        <dbReference type="EMBL" id="MFB9680902.1"/>
    </source>
</evidence>
<dbReference type="Proteomes" id="UP001589610">
    <property type="component" value="Unassembled WGS sequence"/>
</dbReference>
<dbReference type="Pfam" id="PF26594">
    <property type="entry name" value="KH_NusA_2nd"/>
    <property type="match status" value="1"/>
</dbReference>
<protein>
    <recommendedName>
        <fullName evidence="11">KH domain-containing protein</fullName>
    </recommendedName>
</protein>
<sequence>MEAWTGRGLTIFDQRSRMLFVAGEGPDVIAHYTAVCGLAKRWIEVQVKGVPLDFQRAYDEGRALADAGHPAERLVWAQAGGEDPGYLPHVAFEAGTNLSREAVSTIRYARRLRLVPPGRVKPALLCFALVAGIRGAERLPFLSTGREPEPGGKDSPDQGIDLHEIRKRIGTHRRLRRPDADEIVKPGADLASYRRLAQANTTPIESALLRLGCSTADDDPALWDCPRTGPPHRKDARPSLRIRRNRARCGVCDREPLTPAQLVADTLQITPDEAASFILDLKCVTGRPALGYRRPELVSPPRRGTLVTAHVSASRPDRFDCVIYDAGVGYRRNAVIWRPDTANLPEGVAPLRLRRGDVVTALTAEFQPATPGRTGYWQLSIDVPELAVRAVASQVQEIIDGRVVVKDVERVMGARTKVVVAPTEPHLDAVGACLGTDNSRGGAAYRLVNRPAHNERLEIIAYSSDRRTYLVNAMRPAETVDAHIREGDAIVVVSPQQLHNAIGEGGLNVQLAGRLTGLYTEVVVVGTDLDAAFANLEERRRRSKEHPGIGERDETADPR</sequence>
<keyword evidence="10" id="KW-1185">Reference proteome</keyword>
<evidence type="ECO:0000256" key="4">
    <source>
        <dbReference type="ARBA" id="ARBA00023015"/>
    </source>
</evidence>
<feature type="domain" description="NusA-like second KH" evidence="8">
    <location>
        <begin position="468"/>
        <end position="522"/>
    </location>
</feature>
<comment type="caution">
    <text evidence="9">The sequence shown here is derived from an EMBL/GenBank/DDBJ whole genome shotgun (WGS) entry which is preliminary data.</text>
</comment>
<evidence type="ECO:0000256" key="5">
    <source>
        <dbReference type="ARBA" id="ARBA00023163"/>
    </source>
</evidence>
<dbReference type="SUPFAM" id="SSF54814">
    <property type="entry name" value="Prokaryotic type KH domain (KH-domain type II)"/>
    <property type="match status" value="2"/>
</dbReference>
<evidence type="ECO:0000256" key="3">
    <source>
        <dbReference type="ARBA" id="ARBA00022884"/>
    </source>
</evidence>
<dbReference type="RefSeq" id="WP_344743665.1">
    <property type="nucleotide sequence ID" value="NZ_BAAAWW010000028.1"/>
</dbReference>
<reference evidence="9 10" key="1">
    <citation type="submission" date="2024-09" db="EMBL/GenBank/DDBJ databases">
        <authorList>
            <person name="Sun Q."/>
            <person name="Mori K."/>
        </authorList>
    </citation>
    <scope>NUCLEOTIDE SEQUENCE [LARGE SCALE GENOMIC DNA]</scope>
    <source>
        <strain evidence="9 10">JCM 3028</strain>
    </source>
</reference>